<evidence type="ECO:0000256" key="1">
    <source>
        <dbReference type="SAM" id="MobiDB-lite"/>
    </source>
</evidence>
<sequence>MTTNEQEPQTVSPDVSTETGSTLDLPRQSASIGSASSADGSVAEVSPESAETSSAVSGSANALAESARLHASTESGKDDQLSSGAGSKTSGLSREARTRRLVDNRLSSELRNAKNEAATEGVTLSPAELRNIADIAESEEEQQELRQEAEGEKLRQQAMRKAKQAVNPSVPAEMLIKRPTFGQVMGAVQFHMRDSYSFLLGRNRGSKHFIAGLFEAAASVNQVVRGYHAGCPYAAWYLVQIEELMVQFRTTLKVVRQEAENLIAQTTSIRMEPYTSKGPSDVHLVFKVKYGFLFTDLLKQYDEILRMVRAYMDAGFINRDEYKAIEGRMGKPLRRLFYLPGRWRFVGRDAVLQQTAPFLIAEQQMGILPEGYLDGSLKPKLIELRRED</sequence>
<protein>
    <submittedName>
        <fullName evidence="2">Integrating conjugative element protein, PFL_4669 family</fullName>
    </submittedName>
</protein>
<dbReference type="InterPro" id="IPR014996">
    <property type="entry name" value="AcaB"/>
</dbReference>
<dbReference type="Proteomes" id="UP000254572">
    <property type="component" value="Unassembled WGS sequence"/>
</dbReference>
<feature type="compositionally biased region" description="Polar residues" evidence="1">
    <location>
        <begin position="81"/>
        <end position="92"/>
    </location>
</feature>
<evidence type="ECO:0000313" key="3">
    <source>
        <dbReference type="Proteomes" id="UP000254572"/>
    </source>
</evidence>
<feature type="compositionally biased region" description="Polar residues" evidence="1">
    <location>
        <begin position="49"/>
        <end position="60"/>
    </location>
</feature>
<proteinExistence type="predicted"/>
<evidence type="ECO:0000313" key="2">
    <source>
        <dbReference type="EMBL" id="SUX22653.1"/>
    </source>
</evidence>
<dbReference type="EMBL" id="UFUW01000001">
    <property type="protein sequence ID" value="SUX22653.1"/>
    <property type="molecule type" value="Genomic_DNA"/>
</dbReference>
<dbReference type="OrthoDB" id="8524550at2"/>
<dbReference type="RefSeq" id="WP_115611598.1">
    <property type="nucleotide sequence ID" value="NZ_JBHLZC010000005.1"/>
</dbReference>
<keyword evidence="3" id="KW-1185">Reference proteome</keyword>
<organism evidence="2 3">
    <name type="scientific">Cardiobacterium valvarum</name>
    <dbReference type="NCBI Taxonomy" id="194702"/>
    <lineage>
        <taxon>Bacteria</taxon>
        <taxon>Pseudomonadati</taxon>
        <taxon>Pseudomonadota</taxon>
        <taxon>Gammaproteobacteria</taxon>
        <taxon>Cardiobacteriales</taxon>
        <taxon>Cardiobacteriaceae</taxon>
        <taxon>Cardiobacterium</taxon>
    </lineage>
</organism>
<feature type="compositionally biased region" description="Low complexity" evidence="1">
    <location>
        <begin position="29"/>
        <end position="46"/>
    </location>
</feature>
<reference evidence="2 3" key="1">
    <citation type="submission" date="2018-06" db="EMBL/GenBank/DDBJ databases">
        <authorList>
            <consortium name="Pathogen Informatics"/>
            <person name="Doyle S."/>
        </authorList>
    </citation>
    <scope>NUCLEOTIDE SEQUENCE [LARGE SCALE GENOMIC DNA]</scope>
    <source>
        <strain evidence="2 3">NCTC13294</strain>
    </source>
</reference>
<feature type="compositionally biased region" description="Polar residues" evidence="1">
    <location>
        <begin position="1"/>
        <end position="22"/>
    </location>
</feature>
<dbReference type="Pfam" id="PF08900">
    <property type="entry name" value="AcaB"/>
    <property type="match status" value="1"/>
</dbReference>
<feature type="compositionally biased region" description="Basic and acidic residues" evidence="1">
    <location>
        <begin position="94"/>
        <end position="114"/>
    </location>
</feature>
<name>A0A381E7V2_9GAMM</name>
<feature type="region of interest" description="Disordered" evidence="1">
    <location>
        <begin position="1"/>
        <end position="122"/>
    </location>
</feature>
<accession>A0A381E7V2</accession>
<gene>
    <name evidence="2" type="ORF">NCTC13294_01306</name>
</gene>
<dbReference type="AlphaFoldDB" id="A0A381E7V2"/>